<protein>
    <submittedName>
        <fullName evidence="1">Uncharacterized protein</fullName>
    </submittedName>
</protein>
<comment type="caution">
    <text evidence="1">The sequence shown here is derived from an EMBL/GenBank/DDBJ whole genome shotgun (WGS) entry which is preliminary data.</text>
</comment>
<name>A0AAD3RZN2_NEPGR</name>
<organism evidence="1 2">
    <name type="scientific">Nepenthes gracilis</name>
    <name type="common">Slender pitcher plant</name>
    <dbReference type="NCBI Taxonomy" id="150966"/>
    <lineage>
        <taxon>Eukaryota</taxon>
        <taxon>Viridiplantae</taxon>
        <taxon>Streptophyta</taxon>
        <taxon>Embryophyta</taxon>
        <taxon>Tracheophyta</taxon>
        <taxon>Spermatophyta</taxon>
        <taxon>Magnoliopsida</taxon>
        <taxon>eudicotyledons</taxon>
        <taxon>Gunneridae</taxon>
        <taxon>Pentapetalae</taxon>
        <taxon>Caryophyllales</taxon>
        <taxon>Nepenthaceae</taxon>
        <taxon>Nepenthes</taxon>
    </lineage>
</organism>
<gene>
    <name evidence="1" type="ORF">Nepgr_003462</name>
</gene>
<proteinExistence type="predicted"/>
<dbReference type="AlphaFoldDB" id="A0AAD3RZN2"/>
<reference evidence="1" key="1">
    <citation type="submission" date="2023-05" db="EMBL/GenBank/DDBJ databases">
        <title>Nepenthes gracilis genome sequencing.</title>
        <authorList>
            <person name="Fukushima K."/>
        </authorList>
    </citation>
    <scope>NUCLEOTIDE SEQUENCE</scope>
    <source>
        <strain evidence="1">SING2019-196</strain>
    </source>
</reference>
<keyword evidence="2" id="KW-1185">Reference proteome</keyword>
<dbReference type="EMBL" id="BSYO01000003">
    <property type="protein sequence ID" value="GMH01623.1"/>
    <property type="molecule type" value="Genomic_DNA"/>
</dbReference>
<sequence length="70" mass="7196">MGAGGQHQRVAGAGTGTGFKANCGKGSCICVSLSSFSDLSSLFAPLFTFLNFFARPAGELISDCYLLSLV</sequence>
<evidence type="ECO:0000313" key="1">
    <source>
        <dbReference type="EMBL" id="GMH01623.1"/>
    </source>
</evidence>
<evidence type="ECO:0000313" key="2">
    <source>
        <dbReference type="Proteomes" id="UP001279734"/>
    </source>
</evidence>
<dbReference type="Proteomes" id="UP001279734">
    <property type="component" value="Unassembled WGS sequence"/>
</dbReference>
<accession>A0AAD3RZN2</accession>